<feature type="modified residue" description="4-aspartylphosphate" evidence="8">
    <location>
        <position position="55"/>
    </location>
</feature>
<dbReference type="Gene3D" id="1.10.10.60">
    <property type="entry name" value="Homeodomain-like"/>
    <property type="match status" value="2"/>
</dbReference>
<evidence type="ECO:0000256" key="4">
    <source>
        <dbReference type="ARBA" id="ARBA00023012"/>
    </source>
</evidence>
<evidence type="ECO:0000256" key="8">
    <source>
        <dbReference type="PROSITE-ProRule" id="PRU00169"/>
    </source>
</evidence>
<dbReference type="InterPro" id="IPR001789">
    <property type="entry name" value="Sig_transdc_resp-reg_receiver"/>
</dbReference>
<dbReference type="PROSITE" id="PS01124">
    <property type="entry name" value="HTH_ARAC_FAMILY_2"/>
    <property type="match status" value="1"/>
</dbReference>
<dbReference type="SUPFAM" id="SSF52172">
    <property type="entry name" value="CheY-like"/>
    <property type="match status" value="1"/>
</dbReference>
<accession>A0ABX3JX47</accession>
<evidence type="ECO:0000256" key="1">
    <source>
        <dbReference type="ARBA" id="ARBA00004496"/>
    </source>
</evidence>
<dbReference type="RefSeq" id="WP_077566057.1">
    <property type="nucleotide sequence ID" value="NZ_MRVI01000001.1"/>
</dbReference>
<evidence type="ECO:0000256" key="5">
    <source>
        <dbReference type="ARBA" id="ARBA00023015"/>
    </source>
</evidence>
<dbReference type="PANTHER" id="PTHR42713">
    <property type="entry name" value="HISTIDINE KINASE-RELATED"/>
    <property type="match status" value="1"/>
</dbReference>
<evidence type="ECO:0000256" key="2">
    <source>
        <dbReference type="ARBA" id="ARBA00022490"/>
    </source>
</evidence>
<evidence type="ECO:0000313" key="12">
    <source>
        <dbReference type="Proteomes" id="UP000189059"/>
    </source>
</evidence>
<sequence length="477" mass="55533">MIHVLIVDDDKLVRKGLMSFLPWESFGMRVVGEAANGEKALDFLKTNRVDLLMTDLAMPVMSGIELIRVVRKLYPQIAIAVLTLHQDFEYIQEALRLGAIDYIAKVELEKEQFEEVFQRIHSRIMAEKQKHKNEAESIVEVCSSETAYALLTYPDGPLTSSMVEGCVSLGWIAATEGSVLMWLTALTKEVQPQGHYQEDPLPPLPNEMGSNGWRLVRLRHTAGLSPSELLQRIRVYRRRDFFYDCDGHEPYPIEKSVMELLVEHPEPGEEDTDTVKELLHAFTWVHDDVAFEKLCSRLKELRIPVSKLMQWIYGCMVDWNRLYRTIQPDEIKMPDIFTCWLEVEDWLKQFREHWITRSGSLQLSPEVSGSIITAVKIVHDELELPLFAIDVAKRVNLSRSYFYQCFKEIVGYSFNEYLRKVRIDKAREYLEQTSRPIVWIAKQTGYEDEKYFSRTFREQTGMLPSEYRQQYRANGKG</sequence>
<evidence type="ECO:0000256" key="6">
    <source>
        <dbReference type="ARBA" id="ARBA00023125"/>
    </source>
</evidence>
<keyword evidence="4" id="KW-0902">Two-component regulatory system</keyword>
<evidence type="ECO:0000259" key="10">
    <source>
        <dbReference type="PROSITE" id="PS50110"/>
    </source>
</evidence>
<evidence type="ECO:0000259" key="9">
    <source>
        <dbReference type="PROSITE" id="PS01124"/>
    </source>
</evidence>
<evidence type="ECO:0000256" key="3">
    <source>
        <dbReference type="ARBA" id="ARBA00022553"/>
    </source>
</evidence>
<dbReference type="Pfam" id="PF00072">
    <property type="entry name" value="Response_reg"/>
    <property type="match status" value="1"/>
</dbReference>
<dbReference type="InterPro" id="IPR011006">
    <property type="entry name" value="CheY-like_superfamily"/>
</dbReference>
<protein>
    <submittedName>
        <fullName evidence="11">DNA-binding response regulator</fullName>
    </submittedName>
</protein>
<name>A0ABX3JX47_9BACL</name>
<comment type="subcellular location">
    <subcellularLocation>
        <location evidence="1">Cytoplasm</location>
    </subcellularLocation>
</comment>
<keyword evidence="3 8" id="KW-0597">Phosphoprotein</keyword>
<dbReference type="PANTHER" id="PTHR42713:SF3">
    <property type="entry name" value="TRANSCRIPTIONAL REGULATORY PROTEIN HPTR"/>
    <property type="match status" value="1"/>
</dbReference>
<dbReference type="InterPro" id="IPR009057">
    <property type="entry name" value="Homeodomain-like_sf"/>
</dbReference>
<comment type="caution">
    <text evidence="11">The sequence shown here is derived from an EMBL/GenBank/DDBJ whole genome shotgun (WGS) entry which is preliminary data.</text>
</comment>
<dbReference type="InterPro" id="IPR020449">
    <property type="entry name" value="Tscrpt_reg_AraC-type_HTH"/>
</dbReference>
<dbReference type="GO" id="GO:0003677">
    <property type="term" value="F:DNA binding"/>
    <property type="evidence" value="ECO:0007669"/>
    <property type="project" value="UniProtKB-KW"/>
</dbReference>
<gene>
    <name evidence="11" type="ORF">BBD40_05365</name>
</gene>
<evidence type="ECO:0000256" key="7">
    <source>
        <dbReference type="ARBA" id="ARBA00023163"/>
    </source>
</evidence>
<dbReference type="PROSITE" id="PS50110">
    <property type="entry name" value="RESPONSE_REGULATORY"/>
    <property type="match status" value="1"/>
</dbReference>
<dbReference type="SMART" id="SM00448">
    <property type="entry name" value="REC"/>
    <property type="match status" value="1"/>
</dbReference>
<dbReference type="PRINTS" id="PR00032">
    <property type="entry name" value="HTHARAC"/>
</dbReference>
<proteinExistence type="predicted"/>
<dbReference type="EMBL" id="MRVI01000001">
    <property type="protein sequence ID" value="OOC61364.1"/>
    <property type="molecule type" value="Genomic_DNA"/>
</dbReference>
<keyword evidence="6 11" id="KW-0238">DNA-binding</keyword>
<keyword evidence="2" id="KW-0963">Cytoplasm</keyword>
<dbReference type="InterPro" id="IPR018060">
    <property type="entry name" value="HTH_AraC"/>
</dbReference>
<dbReference type="Pfam" id="PF12833">
    <property type="entry name" value="HTH_18"/>
    <property type="match status" value="1"/>
</dbReference>
<dbReference type="SUPFAM" id="SSF46689">
    <property type="entry name" value="Homeodomain-like"/>
    <property type="match status" value="2"/>
</dbReference>
<keyword evidence="12" id="KW-1185">Reference proteome</keyword>
<dbReference type="CDD" id="cd17536">
    <property type="entry name" value="REC_YesN-like"/>
    <property type="match status" value="1"/>
</dbReference>
<dbReference type="Gene3D" id="3.40.50.2300">
    <property type="match status" value="1"/>
</dbReference>
<dbReference type="Proteomes" id="UP000189059">
    <property type="component" value="Unassembled WGS sequence"/>
</dbReference>
<evidence type="ECO:0000313" key="11">
    <source>
        <dbReference type="EMBL" id="OOC61364.1"/>
    </source>
</evidence>
<reference evidence="11 12" key="1">
    <citation type="submission" date="2016-12" db="EMBL/GenBank/DDBJ databases">
        <title>Genome sequencing and description of Paenibacillus sp. nov. from high altitude lake in the Indian Trans- Himalayas.</title>
        <authorList>
            <person name="Kiran S."/>
            <person name="Swarnkar M.K."/>
            <person name="Rana A."/>
            <person name="Tewari R."/>
            <person name="Gulati A."/>
        </authorList>
    </citation>
    <scope>NUCLEOTIDE SEQUENCE [LARGE SCALE GENOMIC DNA]</scope>
    <source>
        <strain evidence="11 12">IHBB 9951</strain>
    </source>
</reference>
<keyword evidence="7" id="KW-0804">Transcription</keyword>
<keyword evidence="5" id="KW-0805">Transcription regulation</keyword>
<organism evidence="11 12">
    <name type="scientific">Paenibacillus ihbetae</name>
    <dbReference type="NCBI Taxonomy" id="1870820"/>
    <lineage>
        <taxon>Bacteria</taxon>
        <taxon>Bacillati</taxon>
        <taxon>Bacillota</taxon>
        <taxon>Bacilli</taxon>
        <taxon>Bacillales</taxon>
        <taxon>Paenibacillaceae</taxon>
        <taxon>Paenibacillus</taxon>
    </lineage>
</organism>
<dbReference type="SMART" id="SM00342">
    <property type="entry name" value="HTH_ARAC"/>
    <property type="match status" value="1"/>
</dbReference>
<dbReference type="InterPro" id="IPR051552">
    <property type="entry name" value="HptR"/>
</dbReference>
<feature type="domain" description="HTH araC/xylS-type" evidence="9">
    <location>
        <begin position="372"/>
        <end position="470"/>
    </location>
</feature>
<feature type="domain" description="Response regulatory" evidence="10">
    <location>
        <begin position="3"/>
        <end position="120"/>
    </location>
</feature>